<dbReference type="EMBL" id="JAIWYP010000007">
    <property type="protein sequence ID" value="KAH3796716.1"/>
    <property type="molecule type" value="Genomic_DNA"/>
</dbReference>
<reference evidence="2" key="2">
    <citation type="submission" date="2020-11" db="EMBL/GenBank/DDBJ databases">
        <authorList>
            <person name="McCartney M.A."/>
            <person name="Auch B."/>
            <person name="Kono T."/>
            <person name="Mallez S."/>
            <person name="Becker A."/>
            <person name="Gohl D.M."/>
            <person name="Silverstein K.A.T."/>
            <person name="Koren S."/>
            <person name="Bechman K.B."/>
            <person name="Herman A."/>
            <person name="Abrahante J.E."/>
            <person name="Garbe J."/>
        </authorList>
    </citation>
    <scope>NUCLEOTIDE SEQUENCE</scope>
    <source>
        <strain evidence="2">Duluth1</strain>
        <tissue evidence="2">Whole animal</tissue>
    </source>
</reference>
<comment type="caution">
    <text evidence="2">The sequence shown here is derived from an EMBL/GenBank/DDBJ whole genome shotgun (WGS) entry which is preliminary data.</text>
</comment>
<reference evidence="2" key="1">
    <citation type="journal article" date="2019" name="bioRxiv">
        <title>The Genome of the Zebra Mussel, Dreissena polymorpha: A Resource for Invasive Species Research.</title>
        <authorList>
            <person name="McCartney M.A."/>
            <person name="Auch B."/>
            <person name="Kono T."/>
            <person name="Mallez S."/>
            <person name="Zhang Y."/>
            <person name="Obille A."/>
            <person name="Becker A."/>
            <person name="Abrahante J.E."/>
            <person name="Garbe J."/>
            <person name="Badalamenti J.P."/>
            <person name="Herman A."/>
            <person name="Mangelson H."/>
            <person name="Liachko I."/>
            <person name="Sullivan S."/>
            <person name="Sone E.D."/>
            <person name="Koren S."/>
            <person name="Silverstein K.A.T."/>
            <person name="Beckman K.B."/>
            <person name="Gohl D.M."/>
        </authorList>
    </citation>
    <scope>NUCLEOTIDE SEQUENCE</scope>
    <source>
        <strain evidence="2">Duluth1</strain>
        <tissue evidence="2">Whole animal</tissue>
    </source>
</reference>
<dbReference type="AlphaFoldDB" id="A0A9D4J1Y2"/>
<protein>
    <recommendedName>
        <fullName evidence="4">Sushi domain-containing protein</fullName>
    </recommendedName>
</protein>
<name>A0A9D4J1Y2_DREPO</name>
<keyword evidence="3" id="KW-1185">Reference proteome</keyword>
<feature type="transmembrane region" description="Helical" evidence="1">
    <location>
        <begin position="162"/>
        <end position="182"/>
    </location>
</feature>
<proteinExistence type="predicted"/>
<gene>
    <name evidence="2" type="ORF">DPMN_150286</name>
</gene>
<keyword evidence="1" id="KW-1133">Transmembrane helix</keyword>
<accession>A0A9D4J1Y2</accession>
<dbReference type="Proteomes" id="UP000828390">
    <property type="component" value="Unassembled WGS sequence"/>
</dbReference>
<evidence type="ECO:0000313" key="2">
    <source>
        <dbReference type="EMBL" id="KAH3796716.1"/>
    </source>
</evidence>
<keyword evidence="1" id="KW-0472">Membrane</keyword>
<sequence>MTTEIKETIETSTQNGIPSVFCENPDIDFSIHWVFNNKTKMDDLSGTRHPDGTVLTVVDPRCSYRGTGSYTCHEGQWVANANCNPDRCVYDRTRYVFTPNITADGFGRTTEYVNSGTFIHVECVASKGIRSYDAKCKDSLWDPMLPNCDGENQHMSNKQATIMIASVVPSVVLLGVVMALAVHCCKLKRKQTENPIDTNYCTTTEMLKSKSNYDMLDTCTVAEKGSGTNR</sequence>
<keyword evidence="1" id="KW-0812">Transmembrane</keyword>
<organism evidence="2 3">
    <name type="scientific">Dreissena polymorpha</name>
    <name type="common">Zebra mussel</name>
    <name type="synonym">Mytilus polymorpha</name>
    <dbReference type="NCBI Taxonomy" id="45954"/>
    <lineage>
        <taxon>Eukaryota</taxon>
        <taxon>Metazoa</taxon>
        <taxon>Spiralia</taxon>
        <taxon>Lophotrochozoa</taxon>
        <taxon>Mollusca</taxon>
        <taxon>Bivalvia</taxon>
        <taxon>Autobranchia</taxon>
        <taxon>Heteroconchia</taxon>
        <taxon>Euheterodonta</taxon>
        <taxon>Imparidentia</taxon>
        <taxon>Neoheterodontei</taxon>
        <taxon>Myida</taxon>
        <taxon>Dreissenoidea</taxon>
        <taxon>Dreissenidae</taxon>
        <taxon>Dreissena</taxon>
    </lineage>
</organism>
<evidence type="ECO:0008006" key="4">
    <source>
        <dbReference type="Google" id="ProtNLM"/>
    </source>
</evidence>
<evidence type="ECO:0000313" key="3">
    <source>
        <dbReference type="Proteomes" id="UP000828390"/>
    </source>
</evidence>
<evidence type="ECO:0000256" key="1">
    <source>
        <dbReference type="SAM" id="Phobius"/>
    </source>
</evidence>